<comment type="similarity">
    <text evidence="1">Belongs to the metallo-dependent hydrolases superfamily.</text>
</comment>
<accession>A0A1H1VJL8</accession>
<dbReference type="InterPro" id="IPR052350">
    <property type="entry name" value="Metallo-dep_Lactonases"/>
</dbReference>
<evidence type="ECO:0000313" key="4">
    <source>
        <dbReference type="Proteomes" id="UP000199103"/>
    </source>
</evidence>
<dbReference type="Pfam" id="PF04909">
    <property type="entry name" value="Amidohydro_2"/>
    <property type="match status" value="1"/>
</dbReference>
<dbReference type="PANTHER" id="PTHR43569:SF1">
    <property type="entry name" value="BLL3371 PROTEIN"/>
    <property type="match status" value="1"/>
</dbReference>
<evidence type="ECO:0000313" key="3">
    <source>
        <dbReference type="EMBL" id="SDS84925.1"/>
    </source>
</evidence>
<keyword evidence="4" id="KW-1185">Reference proteome</keyword>
<dbReference type="AlphaFoldDB" id="A0A1H1VJL8"/>
<proteinExistence type="inferred from homology"/>
<dbReference type="Proteomes" id="UP000199103">
    <property type="component" value="Chromosome I"/>
</dbReference>
<name>A0A1H1VJL8_9ACTN</name>
<dbReference type="STRING" id="630515.SAMN04489812_3240"/>
<dbReference type="EMBL" id="LT629772">
    <property type="protein sequence ID" value="SDS84925.1"/>
    <property type="molecule type" value="Genomic_DNA"/>
</dbReference>
<dbReference type="RefSeq" id="WP_091526431.1">
    <property type="nucleotide sequence ID" value="NZ_LT629772.1"/>
</dbReference>
<dbReference type="PANTHER" id="PTHR43569">
    <property type="entry name" value="AMIDOHYDROLASE"/>
    <property type="match status" value="1"/>
</dbReference>
<gene>
    <name evidence="3" type="ORF">SAMN04489812_3240</name>
</gene>
<dbReference type="InterPro" id="IPR032466">
    <property type="entry name" value="Metal_Hydrolase"/>
</dbReference>
<keyword evidence="3" id="KW-0378">Hydrolase</keyword>
<protein>
    <submittedName>
        <fullName evidence="3">Predicted metal-dependent hydrolase, TIM-barrel fold</fullName>
    </submittedName>
</protein>
<feature type="domain" description="Amidohydrolase-related" evidence="2">
    <location>
        <begin position="9"/>
        <end position="301"/>
    </location>
</feature>
<dbReference type="Gene3D" id="3.20.20.140">
    <property type="entry name" value="Metal-dependent hydrolases"/>
    <property type="match status" value="1"/>
</dbReference>
<reference evidence="3 4" key="1">
    <citation type="submission" date="2016-10" db="EMBL/GenBank/DDBJ databases">
        <authorList>
            <person name="de Groot N.N."/>
        </authorList>
    </citation>
    <scope>NUCLEOTIDE SEQUENCE [LARGE SCALE GENOMIC DNA]</scope>
    <source>
        <strain evidence="3 4">DSM 21800</strain>
    </source>
</reference>
<dbReference type="SUPFAM" id="SSF51556">
    <property type="entry name" value="Metallo-dependent hydrolases"/>
    <property type="match status" value="1"/>
</dbReference>
<dbReference type="InterPro" id="IPR006680">
    <property type="entry name" value="Amidohydro-rel"/>
</dbReference>
<dbReference type="GO" id="GO:0016787">
    <property type="term" value="F:hydrolase activity"/>
    <property type="evidence" value="ECO:0007669"/>
    <property type="project" value="UniProtKB-KW"/>
</dbReference>
<organism evidence="3 4">
    <name type="scientific">Microlunatus soli</name>
    <dbReference type="NCBI Taxonomy" id="630515"/>
    <lineage>
        <taxon>Bacteria</taxon>
        <taxon>Bacillati</taxon>
        <taxon>Actinomycetota</taxon>
        <taxon>Actinomycetes</taxon>
        <taxon>Propionibacteriales</taxon>
        <taxon>Propionibacteriaceae</taxon>
        <taxon>Microlunatus</taxon>
    </lineage>
</organism>
<evidence type="ECO:0000256" key="1">
    <source>
        <dbReference type="ARBA" id="ARBA00038310"/>
    </source>
</evidence>
<sequence>MARYSGPIVDAHQHFWRPGNGRIPWLRPESRIDFRYGDYSAIKRDYLPPDLLRDAGDLRLVGSVWMETEWDRGDPVGEIRDLLGTRTRYGLPDAAVAHAVLADPDVDRTLAALRAETDLVRAIRNKPGQAPIPELATARPTLMSDPQWQRGYARLAAHGLGFELQTAWWHLDEALALTRSHPEIPIMINHAGLPADRSPEALSGWAAALRRIAAADQVAIKISGIGLPGRRWTVSDNRLIVDTVAEIFGTQRILFASNFPVDSLVASYREIYDGFLTITESWSPDEQRAAFIDNAIRLYRLDPAVAQRTNEFLRRMIDA</sequence>
<evidence type="ECO:0000259" key="2">
    <source>
        <dbReference type="Pfam" id="PF04909"/>
    </source>
</evidence>
<dbReference type="OrthoDB" id="5450317at2"/>